<dbReference type="GO" id="GO:0030672">
    <property type="term" value="C:synaptic vesicle membrane"/>
    <property type="evidence" value="ECO:0007669"/>
    <property type="project" value="UniProtKB-SubCell"/>
</dbReference>
<evidence type="ECO:0000256" key="17">
    <source>
        <dbReference type="ARBA" id="ARBA00023329"/>
    </source>
</evidence>
<evidence type="ECO:0000256" key="20">
    <source>
        <dbReference type="SAM" id="Phobius"/>
    </source>
</evidence>
<keyword evidence="21" id="KW-1185">Reference proteome</keyword>
<comment type="subunit">
    <text evidence="19">Homomultimer. Associates with the dally/ magu complex.</text>
</comment>
<evidence type="ECO:0000256" key="1">
    <source>
        <dbReference type="ARBA" id="ARBA00004177"/>
    </source>
</evidence>
<evidence type="ECO:0000256" key="6">
    <source>
        <dbReference type="ARBA" id="ARBA00022568"/>
    </source>
</evidence>
<keyword evidence="16" id="KW-0407">Ion channel</keyword>
<evidence type="ECO:0000313" key="21">
    <source>
        <dbReference type="Proteomes" id="UP000192223"/>
    </source>
</evidence>
<evidence type="ECO:0000256" key="12">
    <source>
        <dbReference type="ARBA" id="ARBA00022989"/>
    </source>
</evidence>
<dbReference type="PANTHER" id="PTHR13314:SF2">
    <property type="entry name" value="CALCIUM CHANNEL FLOWER HOMOLOG"/>
    <property type="match status" value="1"/>
</dbReference>
<keyword evidence="15" id="KW-0966">Cell projection</keyword>
<keyword evidence="7" id="KW-0254">Endocytosis</keyword>
<dbReference type="GO" id="GO:0005262">
    <property type="term" value="F:calcium channel activity"/>
    <property type="evidence" value="ECO:0007669"/>
    <property type="project" value="UniProtKB-KW"/>
</dbReference>
<evidence type="ECO:0000256" key="10">
    <source>
        <dbReference type="ARBA" id="ARBA00022753"/>
    </source>
</evidence>
<evidence type="ECO:0000256" key="4">
    <source>
        <dbReference type="ARBA" id="ARBA00016120"/>
    </source>
</evidence>
<organism evidence="21 22">
    <name type="scientific">Agrilus planipennis</name>
    <name type="common">Emerald ash borer</name>
    <name type="synonym">Agrilus marcopoli</name>
    <dbReference type="NCBI Taxonomy" id="224129"/>
    <lineage>
        <taxon>Eukaryota</taxon>
        <taxon>Metazoa</taxon>
        <taxon>Ecdysozoa</taxon>
        <taxon>Arthropoda</taxon>
        <taxon>Hexapoda</taxon>
        <taxon>Insecta</taxon>
        <taxon>Pterygota</taxon>
        <taxon>Neoptera</taxon>
        <taxon>Endopterygota</taxon>
        <taxon>Coleoptera</taxon>
        <taxon>Polyphaga</taxon>
        <taxon>Elateriformia</taxon>
        <taxon>Buprestoidea</taxon>
        <taxon>Buprestidae</taxon>
        <taxon>Agrilinae</taxon>
        <taxon>Agrilus</taxon>
    </lineage>
</organism>
<dbReference type="OrthoDB" id="9934994at2759"/>
<feature type="transmembrane region" description="Helical" evidence="20">
    <location>
        <begin position="62"/>
        <end position="87"/>
    </location>
</feature>
<keyword evidence="6" id="KW-0109">Calcium transport</keyword>
<evidence type="ECO:0000256" key="8">
    <source>
        <dbReference type="ARBA" id="ARBA00022673"/>
    </source>
</evidence>
<evidence type="ECO:0000256" key="2">
    <source>
        <dbReference type="ARBA" id="ARBA00004644"/>
    </source>
</evidence>
<keyword evidence="8" id="KW-0107">Calcium channel</keyword>
<evidence type="ECO:0000256" key="9">
    <source>
        <dbReference type="ARBA" id="ARBA00022692"/>
    </source>
</evidence>
<dbReference type="PANTHER" id="PTHR13314">
    <property type="entry name" value="CALCIUM CHANNEL FLOWER HOMOLOG"/>
    <property type="match status" value="1"/>
</dbReference>
<keyword evidence="10" id="KW-0967">Endosome</keyword>
<dbReference type="GO" id="GO:0042734">
    <property type="term" value="C:presynaptic membrane"/>
    <property type="evidence" value="ECO:0007669"/>
    <property type="project" value="UniProtKB-SubCell"/>
</dbReference>
<evidence type="ECO:0000313" key="22">
    <source>
        <dbReference type="RefSeq" id="XP_025829407.1"/>
    </source>
</evidence>
<dbReference type="Pfam" id="PF10233">
    <property type="entry name" value="Cg6151-P"/>
    <property type="match status" value="1"/>
</dbReference>
<comment type="subcellular location">
    <subcellularLocation>
        <location evidence="2">Cytoplasmic vesicle</location>
        <location evidence="2">Secretory vesicle</location>
        <location evidence="2">Synaptic vesicle membrane</location>
        <topology evidence="2">Multi-pass membrane protein</topology>
    </subcellularLocation>
    <subcellularLocation>
        <location evidence="1">Endosome</location>
    </subcellularLocation>
    <subcellularLocation>
        <location evidence="18">Presynaptic cell membrane</location>
    </subcellularLocation>
</comment>
<dbReference type="InParanoid" id="A0A7F5R292"/>
<accession>A0A7F5R292</accession>
<protein>
    <recommendedName>
        <fullName evidence="4">Calcium channel flower</fullName>
    </recommendedName>
</protein>
<evidence type="ECO:0000256" key="15">
    <source>
        <dbReference type="ARBA" id="ARBA00023273"/>
    </source>
</evidence>
<evidence type="ECO:0000256" key="19">
    <source>
        <dbReference type="ARBA" id="ARBA00046506"/>
    </source>
</evidence>
<keyword evidence="17" id="KW-0968">Cytoplasmic vesicle</keyword>
<keyword evidence="9 20" id="KW-0812">Transmembrane</keyword>
<keyword evidence="5" id="KW-0813">Transport</keyword>
<keyword evidence="14 20" id="KW-0472">Membrane</keyword>
<name>A0A7F5R292_AGRPL</name>
<dbReference type="GO" id="GO:0005768">
    <property type="term" value="C:endosome"/>
    <property type="evidence" value="ECO:0007669"/>
    <property type="project" value="UniProtKB-SubCell"/>
</dbReference>
<evidence type="ECO:0000256" key="11">
    <source>
        <dbReference type="ARBA" id="ARBA00022837"/>
    </source>
</evidence>
<feature type="transmembrane region" description="Helical" evidence="20">
    <location>
        <begin position="99"/>
        <end position="116"/>
    </location>
</feature>
<evidence type="ECO:0000256" key="16">
    <source>
        <dbReference type="ARBA" id="ARBA00023303"/>
    </source>
</evidence>
<reference evidence="22" key="1">
    <citation type="submission" date="2025-08" db="UniProtKB">
        <authorList>
            <consortium name="RefSeq"/>
        </authorList>
    </citation>
    <scope>IDENTIFICATION</scope>
    <source>
        <tissue evidence="22">Entire body</tissue>
    </source>
</reference>
<evidence type="ECO:0000256" key="3">
    <source>
        <dbReference type="ARBA" id="ARBA00010023"/>
    </source>
</evidence>
<gene>
    <name evidence="22" type="primary">LOC108733077</name>
</gene>
<dbReference type="SMART" id="SM01077">
    <property type="entry name" value="Cg6151-P"/>
    <property type="match status" value="1"/>
</dbReference>
<feature type="transmembrane region" description="Helical" evidence="20">
    <location>
        <begin position="35"/>
        <end position="56"/>
    </location>
</feature>
<dbReference type="AlphaFoldDB" id="A0A7F5R292"/>
<comment type="similarity">
    <text evidence="3">Belongs to the calcium channel flower family.</text>
</comment>
<keyword evidence="11" id="KW-0106">Calcium</keyword>
<dbReference type="GO" id="GO:0006897">
    <property type="term" value="P:endocytosis"/>
    <property type="evidence" value="ECO:0007669"/>
    <property type="project" value="UniProtKB-KW"/>
</dbReference>
<dbReference type="RefSeq" id="XP_025829407.1">
    <property type="nucleotide sequence ID" value="XM_025973622.1"/>
</dbReference>
<keyword evidence="13" id="KW-0406">Ion transport</keyword>
<dbReference type="GeneID" id="108733077"/>
<feature type="transmembrane region" description="Helical" evidence="20">
    <location>
        <begin position="122"/>
        <end position="141"/>
    </location>
</feature>
<evidence type="ECO:0000256" key="7">
    <source>
        <dbReference type="ARBA" id="ARBA00022583"/>
    </source>
</evidence>
<dbReference type="Proteomes" id="UP000192223">
    <property type="component" value="Unplaced"/>
</dbReference>
<evidence type="ECO:0000256" key="13">
    <source>
        <dbReference type="ARBA" id="ARBA00023065"/>
    </source>
</evidence>
<evidence type="ECO:0000256" key="14">
    <source>
        <dbReference type="ARBA" id="ARBA00023136"/>
    </source>
</evidence>
<evidence type="ECO:0000256" key="18">
    <source>
        <dbReference type="ARBA" id="ARBA00034111"/>
    </source>
</evidence>
<dbReference type="CTD" id="39720"/>
<sequence>MSFTEKFTTLMARPGPDGVEKDDVPWWLRYAGRGLGTVGGFIAMFFGVWMCLTVYAECLFGGIIQMVAGGITIGIEAPCCCLCIGFIQDLSDRIEKRPYWNKALAYVIMALPPIIMCPGLSSIFGSGLIFTTGVVYGMMALGRKASSEDMRSAAVAADAAPTTRPTTMRSNLVANAQPISFTGAPLSDSNVKK</sequence>
<keyword evidence="12 20" id="KW-1133">Transmembrane helix</keyword>
<evidence type="ECO:0000256" key="5">
    <source>
        <dbReference type="ARBA" id="ARBA00022448"/>
    </source>
</evidence>
<dbReference type="InterPro" id="IPR019365">
    <property type="entry name" value="TVP18/Ca-channel_flower"/>
</dbReference>
<dbReference type="FunCoup" id="A0A7F5R292">
    <property type="interactions" value="762"/>
</dbReference>
<proteinExistence type="inferred from homology"/>